<accession>A0AAW6SE27</accession>
<sequence length="210" mass="23143">MKLVCMSFFLSIISSFAMASATTANDGSSSVIRSLSSDSNADISSSSSFDSCNVHFSDYEYPKLTDDEYFEKKYPISEWSCLYSGEAFEAGYDSQQVNNKGINVSSSDNKIIYDYKNKDWKLVPDKTYVKNGNPNHLSLVKVKGKNSNGFMAVNRMAKFNDGSVGESVYFCLIHKNNALCGSGNSAVMNAGEDLSKKTLKLLESISFDEN</sequence>
<reference evidence="2" key="1">
    <citation type="submission" date="2022-09" db="EMBL/GenBank/DDBJ databases">
        <title>Intensive care unit water sources are persistently colonized with multi-drug resistant bacteria and are the site of extensive horizontal gene transfer of antibiotic resistance genes.</title>
        <authorList>
            <person name="Diorio-Toth L."/>
        </authorList>
    </citation>
    <scope>NUCLEOTIDE SEQUENCE</scope>
    <source>
        <strain evidence="2">GD04139</strain>
    </source>
</reference>
<name>A0AAW6SE27_ENTCL</name>
<evidence type="ECO:0000313" key="2">
    <source>
        <dbReference type="EMBL" id="MDH0199022.1"/>
    </source>
</evidence>
<proteinExistence type="predicted"/>
<dbReference type="Proteomes" id="UP001158360">
    <property type="component" value="Unassembled WGS sequence"/>
</dbReference>
<feature type="chain" id="PRO_5043992285" description="DUF3558 domain-containing protein" evidence="1">
    <location>
        <begin position="20"/>
        <end position="210"/>
    </location>
</feature>
<dbReference type="EMBL" id="JAODZM010000088">
    <property type="protein sequence ID" value="MDH0199022.1"/>
    <property type="molecule type" value="Genomic_DNA"/>
</dbReference>
<protein>
    <recommendedName>
        <fullName evidence="4">DUF3558 domain-containing protein</fullName>
    </recommendedName>
</protein>
<evidence type="ECO:0000256" key="1">
    <source>
        <dbReference type="SAM" id="SignalP"/>
    </source>
</evidence>
<gene>
    <name evidence="2" type="ORF">N7383_25715</name>
</gene>
<dbReference type="RefSeq" id="WP_127869320.1">
    <property type="nucleotide sequence ID" value="NZ_CAIZTI010000054.1"/>
</dbReference>
<organism evidence="2 3">
    <name type="scientific">Enterobacter cloacae</name>
    <dbReference type="NCBI Taxonomy" id="550"/>
    <lineage>
        <taxon>Bacteria</taxon>
        <taxon>Pseudomonadati</taxon>
        <taxon>Pseudomonadota</taxon>
        <taxon>Gammaproteobacteria</taxon>
        <taxon>Enterobacterales</taxon>
        <taxon>Enterobacteriaceae</taxon>
        <taxon>Enterobacter</taxon>
        <taxon>Enterobacter cloacae complex</taxon>
    </lineage>
</organism>
<evidence type="ECO:0000313" key="3">
    <source>
        <dbReference type="Proteomes" id="UP001158360"/>
    </source>
</evidence>
<comment type="caution">
    <text evidence="2">The sequence shown here is derived from an EMBL/GenBank/DDBJ whole genome shotgun (WGS) entry which is preliminary data.</text>
</comment>
<feature type="signal peptide" evidence="1">
    <location>
        <begin position="1"/>
        <end position="19"/>
    </location>
</feature>
<dbReference type="AlphaFoldDB" id="A0AAW6SE27"/>
<evidence type="ECO:0008006" key="4">
    <source>
        <dbReference type="Google" id="ProtNLM"/>
    </source>
</evidence>
<keyword evidence="1" id="KW-0732">Signal</keyword>